<comment type="caution">
    <text evidence="1">The sequence shown here is derived from an EMBL/GenBank/DDBJ whole genome shotgun (WGS) entry which is preliminary data.</text>
</comment>
<keyword evidence="2" id="KW-1185">Reference proteome</keyword>
<dbReference type="EMBL" id="CM042026">
    <property type="protein sequence ID" value="KAI3804399.1"/>
    <property type="molecule type" value="Genomic_DNA"/>
</dbReference>
<name>A0ACB9I848_9ASTR</name>
<evidence type="ECO:0000313" key="1">
    <source>
        <dbReference type="EMBL" id="KAI3804399.1"/>
    </source>
</evidence>
<dbReference type="Proteomes" id="UP001056120">
    <property type="component" value="Linkage Group LG09"/>
</dbReference>
<accession>A0ACB9I848</accession>
<evidence type="ECO:0000313" key="2">
    <source>
        <dbReference type="Proteomes" id="UP001056120"/>
    </source>
</evidence>
<reference evidence="2" key="1">
    <citation type="journal article" date="2022" name="Mol. Ecol. Resour.">
        <title>The genomes of chicory, endive, great burdock and yacon provide insights into Asteraceae palaeo-polyploidization history and plant inulin production.</title>
        <authorList>
            <person name="Fan W."/>
            <person name="Wang S."/>
            <person name="Wang H."/>
            <person name="Wang A."/>
            <person name="Jiang F."/>
            <person name="Liu H."/>
            <person name="Zhao H."/>
            <person name="Xu D."/>
            <person name="Zhang Y."/>
        </authorList>
    </citation>
    <scope>NUCLEOTIDE SEQUENCE [LARGE SCALE GENOMIC DNA]</scope>
    <source>
        <strain evidence="2">cv. Yunnan</strain>
    </source>
</reference>
<organism evidence="1 2">
    <name type="scientific">Smallanthus sonchifolius</name>
    <dbReference type="NCBI Taxonomy" id="185202"/>
    <lineage>
        <taxon>Eukaryota</taxon>
        <taxon>Viridiplantae</taxon>
        <taxon>Streptophyta</taxon>
        <taxon>Embryophyta</taxon>
        <taxon>Tracheophyta</taxon>
        <taxon>Spermatophyta</taxon>
        <taxon>Magnoliopsida</taxon>
        <taxon>eudicotyledons</taxon>
        <taxon>Gunneridae</taxon>
        <taxon>Pentapetalae</taxon>
        <taxon>asterids</taxon>
        <taxon>campanulids</taxon>
        <taxon>Asterales</taxon>
        <taxon>Asteraceae</taxon>
        <taxon>Asteroideae</taxon>
        <taxon>Heliantheae alliance</taxon>
        <taxon>Millerieae</taxon>
        <taxon>Smallanthus</taxon>
    </lineage>
</organism>
<proteinExistence type="predicted"/>
<sequence>MFNEANIKSIRTRSYIGISVTTWRLNSQAEHLLRLAAKFHKNLARISKFHIMPKGCKQIIPSLKCQELVEVTCKRLTAPLYTFVESMQQEPLLDPQDVTHQENVPNNEPDMDNDSTPQNDPAQDSDDAEADALLSPETGTPLAAEDSEPCSEDENIIPSSKRSRIVYDSDDGC</sequence>
<gene>
    <name evidence="1" type="ORF">L1987_25905</name>
</gene>
<protein>
    <submittedName>
        <fullName evidence="1">Uncharacterized protein</fullName>
    </submittedName>
</protein>
<reference evidence="1 2" key="2">
    <citation type="journal article" date="2022" name="Mol. Ecol. Resour.">
        <title>The genomes of chicory, endive, great burdock and yacon provide insights into Asteraceae paleo-polyploidization history and plant inulin production.</title>
        <authorList>
            <person name="Fan W."/>
            <person name="Wang S."/>
            <person name="Wang H."/>
            <person name="Wang A."/>
            <person name="Jiang F."/>
            <person name="Liu H."/>
            <person name="Zhao H."/>
            <person name="Xu D."/>
            <person name="Zhang Y."/>
        </authorList>
    </citation>
    <scope>NUCLEOTIDE SEQUENCE [LARGE SCALE GENOMIC DNA]</scope>
    <source>
        <strain evidence="2">cv. Yunnan</strain>
        <tissue evidence="1">Leaves</tissue>
    </source>
</reference>